<dbReference type="InterPro" id="IPR002429">
    <property type="entry name" value="CcO_II-like_C"/>
</dbReference>
<dbReference type="Proteomes" id="UP000704176">
    <property type="component" value="Unassembled WGS sequence"/>
</dbReference>
<feature type="transmembrane region" description="Helical" evidence="4">
    <location>
        <begin position="22"/>
        <end position="42"/>
    </location>
</feature>
<dbReference type="RefSeq" id="WP_224315418.1">
    <property type="nucleotide sequence ID" value="NZ_JAIRBM010000021.1"/>
</dbReference>
<dbReference type="SUPFAM" id="SSF49503">
    <property type="entry name" value="Cupredoxins"/>
    <property type="match status" value="1"/>
</dbReference>
<dbReference type="PROSITE" id="PS50857">
    <property type="entry name" value="COX2_CUA"/>
    <property type="match status" value="1"/>
</dbReference>
<evidence type="ECO:0000256" key="1">
    <source>
        <dbReference type="ARBA" id="ARBA00004196"/>
    </source>
</evidence>
<dbReference type="PROSITE" id="PS00078">
    <property type="entry name" value="COX2"/>
    <property type="match status" value="1"/>
</dbReference>
<evidence type="ECO:0000256" key="3">
    <source>
        <dbReference type="ARBA" id="ARBA00023008"/>
    </source>
</evidence>
<keyword evidence="4" id="KW-0472">Membrane</keyword>
<keyword evidence="4" id="KW-0812">Transmembrane</keyword>
<name>A0ABS7VSY6_9HYPH</name>
<dbReference type="Pfam" id="PF00116">
    <property type="entry name" value="COX2"/>
    <property type="match status" value="1"/>
</dbReference>
<evidence type="ECO:0000256" key="2">
    <source>
        <dbReference type="ARBA" id="ARBA00022723"/>
    </source>
</evidence>
<dbReference type="PANTHER" id="PTHR42838">
    <property type="entry name" value="CYTOCHROME C OXIDASE SUBUNIT II"/>
    <property type="match status" value="1"/>
</dbReference>
<keyword evidence="4" id="KW-1133">Transmembrane helix</keyword>
<accession>A0ABS7VSY6</accession>
<feature type="domain" description="Cytochrome oxidase subunit II copper A binding" evidence="5">
    <location>
        <begin position="78"/>
        <end position="180"/>
    </location>
</feature>
<dbReference type="InterPro" id="IPR051403">
    <property type="entry name" value="NosZ/Cyto_c_oxidase_sub2"/>
</dbReference>
<dbReference type="InterPro" id="IPR008972">
    <property type="entry name" value="Cupredoxin"/>
</dbReference>
<dbReference type="EMBL" id="JAIRBM010000021">
    <property type="protein sequence ID" value="MBZ6078666.1"/>
    <property type="molecule type" value="Genomic_DNA"/>
</dbReference>
<comment type="subcellular location">
    <subcellularLocation>
        <location evidence="1">Cell envelope</location>
    </subcellularLocation>
</comment>
<keyword evidence="7" id="KW-1185">Reference proteome</keyword>
<comment type="caution">
    <text evidence="6">The sequence shown here is derived from an EMBL/GenBank/DDBJ whole genome shotgun (WGS) entry which is preliminary data.</text>
</comment>
<evidence type="ECO:0000256" key="4">
    <source>
        <dbReference type="SAM" id="Phobius"/>
    </source>
</evidence>
<evidence type="ECO:0000313" key="7">
    <source>
        <dbReference type="Proteomes" id="UP000704176"/>
    </source>
</evidence>
<sequence length="188" mass="20281">MTSSPHIHDDGAAVAARAERRWATLSIVIIVVIAGVAAFAGIHQATMPQVRVETADPTTLHIGGEFVETNLGSAAEPDGTVTVRAIGQRYSFTPQCILVPTDTPITLRATSSDVVHGLLIQGTNVNTMLVPGYVSVLTARFEKPGEHLMPCQEFCSIGHEGMWARVKVIDKAAFMNMTSNRRRLDCVE</sequence>
<evidence type="ECO:0000259" key="5">
    <source>
        <dbReference type="PROSITE" id="PS50857"/>
    </source>
</evidence>
<keyword evidence="2" id="KW-0479">Metal-binding</keyword>
<dbReference type="Gene3D" id="2.60.40.420">
    <property type="entry name" value="Cupredoxins - blue copper proteins"/>
    <property type="match status" value="1"/>
</dbReference>
<reference evidence="6 7" key="1">
    <citation type="submission" date="2021-09" db="EMBL/GenBank/DDBJ databases">
        <title>The complete genome sequence of a new microorganism.</title>
        <authorList>
            <person name="Zi Z."/>
        </authorList>
    </citation>
    <scope>NUCLEOTIDE SEQUENCE [LARGE SCALE GENOMIC DNA]</scope>
    <source>
        <strain evidence="6 7">WGZ8</strain>
    </source>
</reference>
<organism evidence="6 7">
    <name type="scientific">Microvirga puerhi</name>
    <dbReference type="NCBI Taxonomy" id="2876078"/>
    <lineage>
        <taxon>Bacteria</taxon>
        <taxon>Pseudomonadati</taxon>
        <taxon>Pseudomonadota</taxon>
        <taxon>Alphaproteobacteria</taxon>
        <taxon>Hyphomicrobiales</taxon>
        <taxon>Methylobacteriaceae</taxon>
        <taxon>Microvirga</taxon>
    </lineage>
</organism>
<keyword evidence="3" id="KW-0186">Copper</keyword>
<gene>
    <name evidence="6" type="ORF">K9B37_20610</name>
</gene>
<dbReference type="InterPro" id="IPR001505">
    <property type="entry name" value="Copper_CuA"/>
</dbReference>
<proteinExistence type="predicted"/>
<protein>
    <submittedName>
        <fullName evidence="6">Cytochrome C oxidase subunit II</fullName>
    </submittedName>
</protein>
<dbReference type="PANTHER" id="PTHR42838:SF2">
    <property type="entry name" value="NITROUS-OXIDE REDUCTASE"/>
    <property type="match status" value="1"/>
</dbReference>
<evidence type="ECO:0000313" key="6">
    <source>
        <dbReference type="EMBL" id="MBZ6078666.1"/>
    </source>
</evidence>